<gene>
    <name evidence="2" type="ORF">G2W53_000419</name>
</gene>
<name>A0A834XFN9_9FABA</name>
<organism evidence="2 3">
    <name type="scientific">Senna tora</name>
    <dbReference type="NCBI Taxonomy" id="362788"/>
    <lineage>
        <taxon>Eukaryota</taxon>
        <taxon>Viridiplantae</taxon>
        <taxon>Streptophyta</taxon>
        <taxon>Embryophyta</taxon>
        <taxon>Tracheophyta</taxon>
        <taxon>Spermatophyta</taxon>
        <taxon>Magnoliopsida</taxon>
        <taxon>eudicotyledons</taxon>
        <taxon>Gunneridae</taxon>
        <taxon>Pentapetalae</taxon>
        <taxon>rosids</taxon>
        <taxon>fabids</taxon>
        <taxon>Fabales</taxon>
        <taxon>Fabaceae</taxon>
        <taxon>Caesalpinioideae</taxon>
        <taxon>Cassia clade</taxon>
        <taxon>Senna</taxon>
    </lineage>
</organism>
<protein>
    <submittedName>
        <fullName evidence="2">Uncharacterized protein</fullName>
    </submittedName>
</protein>
<feature type="region of interest" description="Disordered" evidence="1">
    <location>
        <begin position="1"/>
        <end position="20"/>
    </location>
</feature>
<sequence>MDGHGRGVIIPNTPELRVQT</sequence>
<proteinExistence type="predicted"/>
<evidence type="ECO:0000313" key="2">
    <source>
        <dbReference type="EMBL" id="KAF7843514.1"/>
    </source>
</evidence>
<evidence type="ECO:0000313" key="3">
    <source>
        <dbReference type="Proteomes" id="UP000634136"/>
    </source>
</evidence>
<dbReference type="AlphaFoldDB" id="A0A834XFN9"/>
<dbReference type="Proteomes" id="UP000634136">
    <property type="component" value="Unassembled WGS sequence"/>
</dbReference>
<keyword evidence="3" id="KW-1185">Reference proteome</keyword>
<comment type="caution">
    <text evidence="2">The sequence shown here is derived from an EMBL/GenBank/DDBJ whole genome shotgun (WGS) entry which is preliminary data.</text>
</comment>
<accession>A0A834XFN9</accession>
<reference evidence="2" key="1">
    <citation type="submission" date="2020-09" db="EMBL/GenBank/DDBJ databases">
        <title>Genome-Enabled Discovery of Anthraquinone Biosynthesis in Senna tora.</title>
        <authorList>
            <person name="Kang S.-H."/>
            <person name="Pandey R.P."/>
            <person name="Lee C.-M."/>
            <person name="Sim J.-S."/>
            <person name="Jeong J.-T."/>
            <person name="Choi B.-S."/>
            <person name="Jung M."/>
            <person name="Ginzburg D."/>
            <person name="Zhao K."/>
            <person name="Won S.Y."/>
            <person name="Oh T.-J."/>
            <person name="Yu Y."/>
            <person name="Kim N.-H."/>
            <person name="Lee O.R."/>
            <person name="Lee T.-H."/>
            <person name="Bashyal P."/>
            <person name="Kim T.-S."/>
            <person name="Lee W.-H."/>
            <person name="Kawkins C."/>
            <person name="Kim C.-K."/>
            <person name="Kim J.S."/>
            <person name="Ahn B.O."/>
            <person name="Rhee S.Y."/>
            <person name="Sohng J.K."/>
        </authorList>
    </citation>
    <scope>NUCLEOTIDE SEQUENCE</scope>
    <source>
        <tissue evidence="2">Leaf</tissue>
    </source>
</reference>
<dbReference type="EMBL" id="JAAIUW010000001">
    <property type="protein sequence ID" value="KAF7843514.1"/>
    <property type="molecule type" value="Genomic_DNA"/>
</dbReference>
<evidence type="ECO:0000256" key="1">
    <source>
        <dbReference type="SAM" id="MobiDB-lite"/>
    </source>
</evidence>